<proteinExistence type="predicted"/>
<keyword evidence="2" id="KW-1185">Reference proteome</keyword>
<organism evidence="1 2">
    <name type="scientific">Mycolicibacterium novocastrense</name>
    <name type="common">Mycobacterium novocastrense</name>
    <dbReference type="NCBI Taxonomy" id="59813"/>
    <lineage>
        <taxon>Bacteria</taxon>
        <taxon>Bacillati</taxon>
        <taxon>Actinomycetota</taxon>
        <taxon>Actinomycetes</taxon>
        <taxon>Mycobacteriales</taxon>
        <taxon>Mycobacteriaceae</taxon>
        <taxon>Mycolicibacterium</taxon>
    </lineage>
</organism>
<reference evidence="1 2" key="1">
    <citation type="journal article" date="2016" name="Genome Announc.">
        <title>Draft Genome Sequences of Five Rapidly Growing Mycobacterium Species, M. thermoresistibile, M. fortuitum subsp. acetamidolyticum, M. canariasense, M. brisbanense, and M. novocastrense.</title>
        <authorList>
            <person name="Katahira K."/>
            <person name="Ogura Y."/>
            <person name="Gotoh Y."/>
            <person name="Hayashi T."/>
        </authorList>
    </citation>
    <scope>NUCLEOTIDE SEQUENCE [LARGE SCALE GENOMIC DNA]</scope>
    <source>
        <strain evidence="1 2">JCM18114</strain>
    </source>
</reference>
<name>A0ABQ0KEB4_MYCNV</name>
<dbReference type="EMBL" id="BCTA01000013">
    <property type="protein sequence ID" value="GAT07744.1"/>
    <property type="molecule type" value="Genomic_DNA"/>
</dbReference>
<dbReference type="Proteomes" id="UP000069773">
    <property type="component" value="Unassembled WGS sequence"/>
</dbReference>
<sequence>MVVFPTGGERGPGAAVVQIGADFIGLVMPLRAPGDAERYQRPLWAAATGADQ</sequence>
<protein>
    <submittedName>
        <fullName evidence="1">Uncharacterized protein</fullName>
    </submittedName>
</protein>
<comment type="caution">
    <text evidence="1">The sequence shown here is derived from an EMBL/GenBank/DDBJ whole genome shotgun (WGS) entry which is preliminary data.</text>
</comment>
<gene>
    <name evidence="1" type="ORF">RMCN_0877</name>
</gene>
<evidence type="ECO:0000313" key="1">
    <source>
        <dbReference type="EMBL" id="GAT07744.1"/>
    </source>
</evidence>
<evidence type="ECO:0000313" key="2">
    <source>
        <dbReference type="Proteomes" id="UP000069773"/>
    </source>
</evidence>
<accession>A0ABQ0KEB4</accession>